<dbReference type="AlphaFoldDB" id="T0G444"/>
<protein>
    <submittedName>
        <fullName evidence="1">Uncharacterized protein</fullName>
    </submittedName>
</protein>
<reference evidence="1" key="1">
    <citation type="submission" date="2013-05" db="EMBL/GenBank/DDBJ databases">
        <authorList>
            <person name="Harkins D.M."/>
            <person name="Durkin A.S."/>
            <person name="Brinkac L.M."/>
            <person name="Haft D.H."/>
            <person name="Selengut J.D."/>
            <person name="Sanka R."/>
            <person name="DePew J."/>
            <person name="Purushe J."/>
            <person name="Galloway R.L."/>
            <person name="Vinetz J.M."/>
            <person name="Sutton G.G."/>
            <person name="Nierman W.C."/>
            <person name="Fouts D.E."/>
        </authorList>
    </citation>
    <scope>NUCLEOTIDE SEQUENCE [LARGE SCALE GENOMIC DNA]</scope>
    <source>
        <strain evidence="1">80-412</strain>
    </source>
</reference>
<keyword evidence="2" id="KW-1185">Reference proteome</keyword>
<evidence type="ECO:0000313" key="1">
    <source>
        <dbReference type="EMBL" id="EQA81551.1"/>
    </source>
</evidence>
<sequence length="77" mass="8563">MGFCLLTMAYVNEINTYNSNKDQISSAVDQIKTQGITLKSLYSQLHELTDVDDTNQLLNVLGKPEFGLNAQDLARVV</sequence>
<dbReference type="EMBL" id="AOHD02000021">
    <property type="protein sequence ID" value="EQA81551.1"/>
    <property type="molecule type" value="Genomic_DNA"/>
</dbReference>
<comment type="caution">
    <text evidence="1">The sequence shown here is derived from an EMBL/GenBank/DDBJ whole genome shotgun (WGS) entry which is preliminary data.</text>
</comment>
<accession>T0G444</accession>
<evidence type="ECO:0000313" key="2">
    <source>
        <dbReference type="Proteomes" id="UP000015445"/>
    </source>
</evidence>
<organism evidence="1 2">
    <name type="scientific">Leptospira alstonii serovar Pingchang str. 80-412</name>
    <dbReference type="NCBI Taxonomy" id="1218564"/>
    <lineage>
        <taxon>Bacteria</taxon>
        <taxon>Pseudomonadati</taxon>
        <taxon>Spirochaetota</taxon>
        <taxon>Spirochaetia</taxon>
        <taxon>Leptospirales</taxon>
        <taxon>Leptospiraceae</taxon>
        <taxon>Leptospira</taxon>
    </lineage>
</organism>
<proteinExistence type="predicted"/>
<dbReference type="Proteomes" id="UP000015445">
    <property type="component" value="Unassembled WGS sequence"/>
</dbReference>
<name>T0G444_9LEPT</name>
<gene>
    <name evidence="1" type="ORF">LEP1GSC193_3087</name>
</gene>